<dbReference type="Proteomes" id="UP000076154">
    <property type="component" value="Unassembled WGS sequence"/>
</dbReference>
<protein>
    <recommendedName>
        <fullName evidence="1">HNH nuclease domain-containing protein</fullName>
    </recommendedName>
</protein>
<proteinExistence type="predicted"/>
<comment type="caution">
    <text evidence="2">The sequence shown here is derived from an EMBL/GenBank/DDBJ whole genome shotgun (WGS) entry which is preliminary data.</text>
</comment>
<accession>A0A369JWA6</accession>
<reference evidence="2" key="1">
    <citation type="submission" date="2018-04" db="EMBL/GenBank/DDBJ databases">
        <title>Whole genome sequencing of Hypsizygus marmoreus.</title>
        <authorList>
            <person name="Choi I.-G."/>
            <person name="Min B."/>
            <person name="Kim J.-G."/>
            <person name="Kim S."/>
            <person name="Oh Y.-L."/>
            <person name="Kong W.-S."/>
            <person name="Park H."/>
            <person name="Jeong J."/>
            <person name="Song E.-S."/>
        </authorList>
    </citation>
    <scope>NUCLEOTIDE SEQUENCE [LARGE SCALE GENOMIC DNA]</scope>
    <source>
        <strain evidence="2">51987-8</strain>
    </source>
</reference>
<gene>
    <name evidence="2" type="ORF">Hypma_009451</name>
</gene>
<evidence type="ECO:0000313" key="3">
    <source>
        <dbReference type="Proteomes" id="UP000076154"/>
    </source>
</evidence>
<organism evidence="2 3">
    <name type="scientific">Hypsizygus marmoreus</name>
    <name type="common">White beech mushroom</name>
    <name type="synonym">Agaricus marmoreus</name>
    <dbReference type="NCBI Taxonomy" id="39966"/>
    <lineage>
        <taxon>Eukaryota</taxon>
        <taxon>Fungi</taxon>
        <taxon>Dikarya</taxon>
        <taxon>Basidiomycota</taxon>
        <taxon>Agaricomycotina</taxon>
        <taxon>Agaricomycetes</taxon>
        <taxon>Agaricomycetidae</taxon>
        <taxon>Agaricales</taxon>
        <taxon>Tricholomatineae</taxon>
        <taxon>Lyophyllaceae</taxon>
        <taxon>Hypsizygus</taxon>
    </lineage>
</organism>
<dbReference type="InterPro" id="IPR003615">
    <property type="entry name" value="HNH_nuc"/>
</dbReference>
<keyword evidence="3" id="KW-1185">Reference proteome</keyword>
<name>A0A369JWA6_HYPMA</name>
<evidence type="ECO:0000313" key="2">
    <source>
        <dbReference type="EMBL" id="RDB23674.1"/>
    </source>
</evidence>
<sequence>MSNVQIYICIDSNWMPVLEMPITELGRLTTRPLKWLRFVTSVIYGQKGFLYLDSNGVGVSDYDSTTLQASYFFWAEGPSRFIDLKARGRSAIPYFLPLAEPTDFRDAVLARDKDCVFSDWPGSTCAAVHIIPRSKGDEYFQLVLDQSLEDDVGLNRLNRDIAEMSISENGMHENIDDQILPVDGVDCIQNGVLLNASLHKTIGFSYVALIKTPNFALSPDDIPRLPDSNRSSSTDARLTVQMLKPGMRFEAIYTRHNEDARMPKNLDDWPSAAIVNASYCSAVLHNWGSPAFLEGLRNSESEHNWRLVSNGPSTPPCDDCVGMV</sequence>
<dbReference type="AlphaFoldDB" id="A0A369JWA6"/>
<dbReference type="InParanoid" id="A0A369JWA6"/>
<dbReference type="Pfam" id="PF13391">
    <property type="entry name" value="HNH_2"/>
    <property type="match status" value="1"/>
</dbReference>
<dbReference type="EMBL" id="LUEZ02000046">
    <property type="protein sequence ID" value="RDB23674.1"/>
    <property type="molecule type" value="Genomic_DNA"/>
</dbReference>
<evidence type="ECO:0000259" key="1">
    <source>
        <dbReference type="Pfam" id="PF13391"/>
    </source>
</evidence>
<dbReference type="OrthoDB" id="3269637at2759"/>
<feature type="domain" description="HNH nuclease" evidence="1">
    <location>
        <begin position="115"/>
        <end position="201"/>
    </location>
</feature>